<evidence type="ECO:0000256" key="8">
    <source>
        <dbReference type="SAM" id="MobiDB-lite"/>
    </source>
</evidence>
<proteinExistence type="evidence at transcript level"/>
<evidence type="ECO:0000256" key="1">
    <source>
        <dbReference type="ARBA" id="ARBA00004651"/>
    </source>
</evidence>
<feature type="domain" description="Ionotropic receptor 75a N-terminal" evidence="11">
    <location>
        <begin position="30"/>
        <end position="230"/>
    </location>
</feature>
<keyword evidence="4 9" id="KW-1133">Transmembrane helix</keyword>
<evidence type="ECO:0000313" key="12">
    <source>
        <dbReference type="EMBL" id="AKO90024.1"/>
    </source>
</evidence>
<protein>
    <submittedName>
        <fullName evidence="12">Ionotropic receptor 64a</fullName>
    </submittedName>
</protein>
<feature type="compositionally biased region" description="Basic and acidic residues" evidence="8">
    <location>
        <begin position="645"/>
        <end position="655"/>
    </location>
</feature>
<accession>A0A0H4K7N6</accession>
<keyword evidence="7" id="KW-0325">Glycoprotein</keyword>
<keyword evidence="10" id="KW-0732">Signal</keyword>
<dbReference type="EMBL" id="KM979276">
    <property type="protein sequence ID" value="AKO90024.1"/>
    <property type="molecule type" value="mRNA"/>
</dbReference>
<dbReference type="Gene3D" id="3.40.190.10">
    <property type="entry name" value="Periplasmic binding protein-like II"/>
    <property type="match status" value="1"/>
</dbReference>
<evidence type="ECO:0000256" key="4">
    <source>
        <dbReference type="ARBA" id="ARBA00022989"/>
    </source>
</evidence>
<keyword evidence="6 12" id="KW-0675">Receptor</keyword>
<sequence length="676" mass="78195">MKSRTSVYLLFIIFLALSLSAIEGYDVLAKFTGDYFKKFYVTQIVVFGCWENHISVEFSKSIMLNTHSKLMYVNINDNLNLDKLLKVDYWSLGIVLDLDCQRSHIIFNQFSEQNLRHNESYFWLMPTSKEKIPDYFHKLPLNIANEMTLAVRKNNNLQNSGNETNNNNISYILYDVYNPSYRHGGKLNVTYMGHWSLNDRDEGTLTISLTQYKYKRRGNLYGLVLNASIVVDHPPVPDYNTYIHNPINPHLDTMHRYNYALTLQLRDYYNFTMNLKRGSTWGYLINGTFNGIIGDMMKGLVDFGATPFQYKPERLDAIEYTVQAWMARPCFIFRHPTTNELSNPFLKPFEMKVWYVIGIFAAVNWIFLYTSVKLEHKLVMKQPVCTLDTYPASEIIMITTSAICQQGLSDGPRFYAGRIVFIFLFIWGFLLYQFYSASIVGSLLAGKPRWINTLQDLADSNLEVGIEDIAYNYDFFATTTDPVAQQLYREKVAVNKKRKREPYYTIEEGLQRMQKGGFAFHVDVATAYKIIEETFDVNEICDLVEIQLFPPKHTATATARFSPFKKMVTYGLRQVVEHGMARRLRNVWMHRKPECPESHKDDPVPIMITEFSPALFLMSCGWFVSMCIVIGEKLAMKKQEIGEMKDGDADAKGYEDPEDFDRETASTNSQTSRKSG</sequence>
<comment type="subcellular location">
    <subcellularLocation>
        <location evidence="1">Cell membrane</location>
        <topology evidence="1">Multi-pass membrane protein</topology>
    </subcellularLocation>
</comment>
<gene>
    <name evidence="12" type="primary">IR64a</name>
</gene>
<dbReference type="GO" id="GO:0005886">
    <property type="term" value="C:plasma membrane"/>
    <property type="evidence" value="ECO:0007669"/>
    <property type="project" value="UniProtKB-SubCell"/>
</dbReference>
<dbReference type="PANTHER" id="PTHR42643:SF33">
    <property type="entry name" value="GLUTAMATE RECEPTOR 2-LIKE PROTEIN"/>
    <property type="match status" value="1"/>
</dbReference>
<evidence type="ECO:0000256" key="6">
    <source>
        <dbReference type="ARBA" id="ARBA00023170"/>
    </source>
</evidence>
<reference evidence="12" key="2">
    <citation type="journal article" date="2015" name="Int. J. Biol. Sci.">
        <title>Identification and Expression Analysis of Putative Chemosensory Receptor Genes in Microplitis mediator by Antennal Transcriptome Screening.</title>
        <authorList>
            <person name="Wang S.N."/>
            <person name="Peng Y."/>
            <person name="Lu Z.Y."/>
            <person name="Dhiloo K.H."/>
            <person name="Gu S.H."/>
            <person name="Li R.J."/>
            <person name="Zhou J.J."/>
            <person name="Zhang Y.J."/>
            <person name="Guo Y.Y."/>
        </authorList>
    </citation>
    <scope>NUCLEOTIDE SEQUENCE</scope>
</reference>
<dbReference type="Pfam" id="PF24576">
    <property type="entry name" value="IR75A_N"/>
    <property type="match status" value="1"/>
</dbReference>
<reference evidence="12" key="1">
    <citation type="submission" date="2014-10" db="EMBL/GenBank/DDBJ databases">
        <authorList>
            <person name="Wang S."/>
            <person name="Zhang Y."/>
        </authorList>
    </citation>
    <scope>NUCLEOTIDE SEQUENCE</scope>
</reference>
<evidence type="ECO:0000256" key="10">
    <source>
        <dbReference type="SAM" id="SignalP"/>
    </source>
</evidence>
<dbReference type="InterPro" id="IPR052192">
    <property type="entry name" value="Insect_Ionotropic_Sensory_Rcpt"/>
</dbReference>
<name>A0A0H4K7N6_9HYME</name>
<evidence type="ECO:0000256" key="9">
    <source>
        <dbReference type="SAM" id="Phobius"/>
    </source>
</evidence>
<dbReference type="Gene3D" id="1.10.287.70">
    <property type="match status" value="1"/>
</dbReference>
<evidence type="ECO:0000259" key="11">
    <source>
        <dbReference type="Pfam" id="PF24576"/>
    </source>
</evidence>
<dbReference type="PANTHER" id="PTHR42643">
    <property type="entry name" value="IONOTROPIC RECEPTOR 20A-RELATED"/>
    <property type="match status" value="1"/>
</dbReference>
<evidence type="ECO:0000256" key="3">
    <source>
        <dbReference type="ARBA" id="ARBA00022692"/>
    </source>
</evidence>
<feature type="compositionally biased region" description="Polar residues" evidence="8">
    <location>
        <begin position="665"/>
        <end position="676"/>
    </location>
</feature>
<organism evidence="12">
    <name type="scientific">Microplitis mediator</name>
    <dbReference type="NCBI Taxonomy" id="375433"/>
    <lineage>
        <taxon>Eukaryota</taxon>
        <taxon>Metazoa</taxon>
        <taxon>Ecdysozoa</taxon>
        <taxon>Arthropoda</taxon>
        <taxon>Hexapoda</taxon>
        <taxon>Insecta</taxon>
        <taxon>Pterygota</taxon>
        <taxon>Neoptera</taxon>
        <taxon>Endopterygota</taxon>
        <taxon>Hymenoptera</taxon>
        <taxon>Apocrita</taxon>
        <taxon>Ichneumonoidea</taxon>
        <taxon>Braconidae</taxon>
        <taxon>Microgastrinae</taxon>
        <taxon>Microplitis</taxon>
    </lineage>
</organism>
<evidence type="ECO:0000256" key="7">
    <source>
        <dbReference type="ARBA" id="ARBA00023180"/>
    </source>
</evidence>
<evidence type="ECO:0000256" key="5">
    <source>
        <dbReference type="ARBA" id="ARBA00023136"/>
    </source>
</evidence>
<feature type="signal peptide" evidence="10">
    <location>
        <begin position="1"/>
        <end position="24"/>
    </location>
</feature>
<keyword evidence="5 9" id="KW-0472">Membrane</keyword>
<dbReference type="InterPro" id="IPR057074">
    <property type="entry name" value="IR75A_N"/>
</dbReference>
<feature type="transmembrane region" description="Helical" evidence="9">
    <location>
        <begin position="415"/>
        <end position="435"/>
    </location>
</feature>
<evidence type="ECO:0000256" key="2">
    <source>
        <dbReference type="ARBA" id="ARBA00022475"/>
    </source>
</evidence>
<keyword evidence="3 9" id="KW-0812">Transmembrane</keyword>
<feature type="transmembrane region" description="Helical" evidence="9">
    <location>
        <begin position="353"/>
        <end position="372"/>
    </location>
</feature>
<dbReference type="SUPFAM" id="SSF53850">
    <property type="entry name" value="Periplasmic binding protein-like II"/>
    <property type="match status" value="1"/>
</dbReference>
<dbReference type="AlphaFoldDB" id="A0A0H4K7N6"/>
<feature type="chain" id="PRO_5005206998" evidence="10">
    <location>
        <begin position="25"/>
        <end position="676"/>
    </location>
</feature>
<keyword evidence="2" id="KW-1003">Cell membrane</keyword>
<feature type="region of interest" description="Disordered" evidence="8">
    <location>
        <begin position="645"/>
        <end position="676"/>
    </location>
</feature>